<sequence length="621" mass="69294">MSLTKLNLKFKSLTSRVWRHHEASELLMKKPKKLRAALNKVKNLTRLLSSKKVQPPASFPAENEAVYPTTAAALASIEVCPGSTTLPISEASTLFDYSSNSQMTPATSCAVYHVRAGALKGAANSSFLLKKSVSFGYTTTIYFVKHSFTSYKEDTITSIVSAIPRLEESEGIFKIGDAADILECDRSFFDSESLNSNECSSLIGVTSTNSDPLTANSLVYSSDFVEFSHYPFDFTVPVVPEAIGDSVMRLSSHLRMYRVMKMCLFFSENRYIAEKTDDVEDSSNGFEVVSKTVVEMTGTFSSPSSLSSSSVEFSKEVCHDEIDFPHSHQPLNDLLDDPKESSAVNCVLRATVVVGGRCKEVSSEFEGATNSNVSTQSDDFEPQLISEISSTPCSMKKVLEVKFGLPTVSQKIEPILTPNEEDLKDVYLSETDTDSPSGTLSIDILTLTQSERRSLQCQSKRLTNYSDYKLASKLIRALKRDLHTADKTISRIPNAGTLKLWFEYQLGNIPEIDRSLFKKIENNYLTLETLWFSGRIPEELDSTVEDLAESAQSILEWHLSIVSMMNENGYTHETIKQMNSRANKISWVDDDESSVLKRSPMKQLPDTLVNKYLQRVIEMDY</sequence>
<dbReference type="RefSeq" id="XP_043048502.1">
    <property type="nucleotide sequence ID" value="XM_043191870.1"/>
</dbReference>
<reference evidence="1" key="1">
    <citation type="submission" date="2021-03" db="EMBL/GenBank/DDBJ databases">
        <authorList>
            <person name="Palmer J.M."/>
        </authorList>
    </citation>
    <scope>NUCLEOTIDE SEQUENCE</scope>
    <source>
        <strain evidence="1">ARV_011</strain>
    </source>
</reference>
<dbReference type="AlphaFoldDB" id="A0A9P7V838"/>
<keyword evidence="2" id="KW-1185">Reference proteome</keyword>
<comment type="caution">
    <text evidence="1">The sequence shown here is derived from an EMBL/GenBank/DDBJ whole genome shotgun (WGS) entry which is preliminary data.</text>
</comment>
<evidence type="ECO:0000313" key="2">
    <source>
        <dbReference type="Proteomes" id="UP000790833"/>
    </source>
</evidence>
<organism evidence="1 2">
    <name type="scientific">Scheffersomyces spartinae</name>
    <dbReference type="NCBI Taxonomy" id="45513"/>
    <lineage>
        <taxon>Eukaryota</taxon>
        <taxon>Fungi</taxon>
        <taxon>Dikarya</taxon>
        <taxon>Ascomycota</taxon>
        <taxon>Saccharomycotina</taxon>
        <taxon>Pichiomycetes</taxon>
        <taxon>Debaryomycetaceae</taxon>
        <taxon>Scheffersomyces</taxon>
    </lineage>
</organism>
<protein>
    <submittedName>
        <fullName evidence="1">Uncharacterized protein</fullName>
    </submittedName>
</protein>
<gene>
    <name evidence="1" type="ORF">KQ657_001058</name>
</gene>
<name>A0A9P7V838_9ASCO</name>
<dbReference type="GeneID" id="66114432"/>
<dbReference type="Proteomes" id="UP000790833">
    <property type="component" value="Unassembled WGS sequence"/>
</dbReference>
<proteinExistence type="predicted"/>
<evidence type="ECO:0000313" key="1">
    <source>
        <dbReference type="EMBL" id="KAG7192953.1"/>
    </source>
</evidence>
<dbReference type="EMBL" id="JAHMUF010000014">
    <property type="protein sequence ID" value="KAG7192953.1"/>
    <property type="molecule type" value="Genomic_DNA"/>
</dbReference>
<accession>A0A9P7V838</accession>